<dbReference type="PANTHER" id="PTHR30290">
    <property type="entry name" value="PERIPLASMIC BINDING COMPONENT OF ABC TRANSPORTER"/>
    <property type="match status" value="1"/>
</dbReference>
<dbReference type="Proteomes" id="UP001595898">
    <property type="component" value="Unassembled WGS sequence"/>
</dbReference>
<dbReference type="EMBL" id="JBHSFA010000009">
    <property type="protein sequence ID" value="MFC4544087.1"/>
    <property type="molecule type" value="Genomic_DNA"/>
</dbReference>
<dbReference type="SUPFAM" id="SSF53850">
    <property type="entry name" value="Periplasmic binding protein-like II"/>
    <property type="match status" value="1"/>
</dbReference>
<protein>
    <submittedName>
        <fullName evidence="6">ABC transporter substrate-binding protein</fullName>
    </submittedName>
</protein>
<evidence type="ECO:0000256" key="2">
    <source>
        <dbReference type="ARBA" id="ARBA00022448"/>
    </source>
</evidence>
<gene>
    <name evidence="6" type="ORF">ACFO5R_19355</name>
</gene>
<proteinExistence type="inferred from homology"/>
<evidence type="ECO:0000313" key="6">
    <source>
        <dbReference type="EMBL" id="MFC4544087.1"/>
    </source>
</evidence>
<dbReference type="PANTHER" id="PTHR30290:SF9">
    <property type="entry name" value="OLIGOPEPTIDE-BINDING PROTEIN APPA"/>
    <property type="match status" value="1"/>
</dbReference>
<dbReference type="Gene3D" id="3.10.105.10">
    <property type="entry name" value="Dipeptide-binding Protein, Domain 3"/>
    <property type="match status" value="1"/>
</dbReference>
<dbReference type="AlphaFoldDB" id="A0ABD5PUG6"/>
<dbReference type="InterPro" id="IPR039424">
    <property type="entry name" value="SBP_5"/>
</dbReference>
<dbReference type="InterPro" id="IPR000914">
    <property type="entry name" value="SBP_5_dom"/>
</dbReference>
<feature type="compositionally biased region" description="Polar residues" evidence="4">
    <location>
        <begin position="1"/>
        <end position="12"/>
    </location>
</feature>
<feature type="compositionally biased region" description="Gly residues" evidence="4">
    <location>
        <begin position="34"/>
        <end position="47"/>
    </location>
</feature>
<name>A0ABD5PUG6_9EURY</name>
<organism evidence="6 7">
    <name type="scientific">Halosolutus amylolyticus</name>
    <dbReference type="NCBI Taxonomy" id="2932267"/>
    <lineage>
        <taxon>Archaea</taxon>
        <taxon>Methanobacteriati</taxon>
        <taxon>Methanobacteriota</taxon>
        <taxon>Stenosarchaea group</taxon>
        <taxon>Halobacteria</taxon>
        <taxon>Halobacteriales</taxon>
        <taxon>Natrialbaceae</taxon>
        <taxon>Halosolutus</taxon>
    </lineage>
</organism>
<feature type="region of interest" description="Disordered" evidence="4">
    <location>
        <begin position="1"/>
        <end position="21"/>
    </location>
</feature>
<keyword evidence="7" id="KW-1185">Reference proteome</keyword>
<evidence type="ECO:0000256" key="4">
    <source>
        <dbReference type="SAM" id="MobiDB-lite"/>
    </source>
</evidence>
<feature type="domain" description="Solute-binding protein family 5" evidence="5">
    <location>
        <begin position="105"/>
        <end position="486"/>
    </location>
</feature>
<evidence type="ECO:0000313" key="7">
    <source>
        <dbReference type="Proteomes" id="UP001595898"/>
    </source>
</evidence>
<sequence>MSQESVPHSTAETSRRRLLQSTGAAGAAALAGCFGGGDSDGPTGGEITGDEPMTERTFTAPTSVIPGDMQWNDSNDSNYPDRPGFVVFDRLLYFRATTGEFVEGALSDWEVGEDTATLTLQEGVTWHNGEDATAADLERKLHISLYDNHPMGNYTSVENVEAVDDRSVEIGLEADVSEPVFLNSIRALQLDRPAEQYEDIRQELADDPDSTALTEFAPEEPIGTGPFAYENAGEQELVTTKFEDSHWADDVNFREYRFQFIDGNEQAWQAIRGGTVDALHNIFTSPDIKASFPDTVVEIQQPTNWGKSIAFDHEHEHLGQREVRQAIAHAIDREVVAENSAGGGDAKAPVEIPTGIAGNFDGSAQDWLDDPDDFEDYSGQNTERAAELLEEAGFSRENGTWVDEDGETLEFEYKVPAAWNDWVDAAITMNQHLQDFGIETNLVTRDDGVYFGEDLYGDTGFDAAGFWFSDGWTYPYHSLNWSLNSWDARNVYNYPESVDVPPIGEPDGESETIEFGPEFEALVGMDPDSDGTRQKINELAWAFNYDLPLLPLMEKVDQCFVSTENFKVVDESDADASGIQYPTTFLPRVGKLVARAEE</sequence>
<reference evidence="6 7" key="1">
    <citation type="journal article" date="2019" name="Int. J. Syst. Evol. Microbiol.">
        <title>The Global Catalogue of Microorganisms (GCM) 10K type strain sequencing project: providing services to taxonomists for standard genome sequencing and annotation.</title>
        <authorList>
            <consortium name="The Broad Institute Genomics Platform"/>
            <consortium name="The Broad Institute Genome Sequencing Center for Infectious Disease"/>
            <person name="Wu L."/>
            <person name="Ma J."/>
        </authorList>
    </citation>
    <scope>NUCLEOTIDE SEQUENCE [LARGE SCALE GENOMIC DNA]</scope>
    <source>
        <strain evidence="6 7">WLHS5</strain>
    </source>
</reference>
<evidence type="ECO:0000256" key="1">
    <source>
        <dbReference type="ARBA" id="ARBA00005695"/>
    </source>
</evidence>
<keyword evidence="2" id="KW-0813">Transport</keyword>
<dbReference type="Gene3D" id="3.40.190.10">
    <property type="entry name" value="Periplasmic binding protein-like II"/>
    <property type="match status" value="1"/>
</dbReference>
<keyword evidence="3" id="KW-0732">Signal</keyword>
<dbReference type="PROSITE" id="PS51318">
    <property type="entry name" value="TAT"/>
    <property type="match status" value="1"/>
</dbReference>
<dbReference type="Pfam" id="PF00496">
    <property type="entry name" value="SBP_bac_5"/>
    <property type="match status" value="1"/>
</dbReference>
<dbReference type="RefSeq" id="WP_250141895.1">
    <property type="nucleotide sequence ID" value="NZ_JALIQP010000005.1"/>
</dbReference>
<dbReference type="InterPro" id="IPR006311">
    <property type="entry name" value="TAT_signal"/>
</dbReference>
<comment type="caution">
    <text evidence="6">The sequence shown here is derived from an EMBL/GenBank/DDBJ whole genome shotgun (WGS) entry which is preliminary data.</text>
</comment>
<accession>A0ABD5PUG6</accession>
<comment type="similarity">
    <text evidence="1">Belongs to the bacterial solute-binding protein 5 family.</text>
</comment>
<feature type="region of interest" description="Disordered" evidence="4">
    <location>
        <begin position="34"/>
        <end position="56"/>
    </location>
</feature>
<evidence type="ECO:0000259" key="5">
    <source>
        <dbReference type="Pfam" id="PF00496"/>
    </source>
</evidence>
<evidence type="ECO:0000256" key="3">
    <source>
        <dbReference type="ARBA" id="ARBA00022729"/>
    </source>
</evidence>